<keyword evidence="4 6" id="KW-0694">RNA-binding</keyword>
<dbReference type="GO" id="GO:0005886">
    <property type="term" value="C:plasma membrane"/>
    <property type="evidence" value="ECO:0007669"/>
    <property type="project" value="UniProtKB-SubCell"/>
</dbReference>
<feature type="binding site" evidence="6">
    <location>
        <begin position="124"/>
        <end position="127"/>
    </location>
    <ligand>
        <name>GTP</name>
        <dbReference type="ChEBI" id="CHEBI:37565"/>
    </ligand>
</feature>
<feature type="region of interest" description="G1" evidence="7">
    <location>
        <begin position="16"/>
        <end position="23"/>
    </location>
</feature>
<feature type="binding site" evidence="6">
    <location>
        <begin position="16"/>
        <end position="23"/>
    </location>
    <ligand>
        <name>GTP</name>
        <dbReference type="ChEBI" id="CHEBI:37565"/>
    </ligand>
</feature>
<dbReference type="Gene3D" id="3.30.300.20">
    <property type="match status" value="1"/>
</dbReference>
<dbReference type="FunFam" id="3.30.300.20:FF:000003">
    <property type="entry name" value="GTPase Era"/>
    <property type="match status" value="1"/>
</dbReference>
<dbReference type="NCBIfam" id="TIGR00231">
    <property type="entry name" value="small_GTP"/>
    <property type="match status" value="1"/>
</dbReference>
<proteinExistence type="inferred from homology"/>
<evidence type="ECO:0000256" key="6">
    <source>
        <dbReference type="HAMAP-Rule" id="MF_00367"/>
    </source>
</evidence>
<dbReference type="GO" id="GO:0000028">
    <property type="term" value="P:ribosomal small subunit assembly"/>
    <property type="evidence" value="ECO:0007669"/>
    <property type="project" value="TreeGrafter"/>
</dbReference>
<reference evidence="11" key="1">
    <citation type="submission" date="2013-08" db="EMBL/GenBank/DDBJ databases">
        <title>Comparison of modified E. coli strains.</title>
        <authorList>
            <person name="Juergensen J."/>
            <person name="Bonge A."/>
            <person name="Streit W.R."/>
        </authorList>
    </citation>
    <scope>NUCLEOTIDE SEQUENCE</scope>
</reference>
<dbReference type="HAMAP" id="MF_00367">
    <property type="entry name" value="GTPase_Era"/>
    <property type="match status" value="1"/>
</dbReference>
<dbReference type="InterPro" id="IPR005662">
    <property type="entry name" value="GTPase_Era-like"/>
</dbReference>
<dbReference type="InterPro" id="IPR009019">
    <property type="entry name" value="KH_sf_prok-type"/>
</dbReference>
<dbReference type="InterPro" id="IPR004044">
    <property type="entry name" value="KH_dom_type_2"/>
</dbReference>
<dbReference type="NCBIfam" id="TIGR00436">
    <property type="entry name" value="era"/>
    <property type="match status" value="1"/>
</dbReference>
<keyword evidence="6" id="KW-0963">Cytoplasm</keyword>
<dbReference type="CDD" id="cd22534">
    <property type="entry name" value="KH-II_Era"/>
    <property type="match status" value="1"/>
</dbReference>
<dbReference type="Gene3D" id="3.40.50.300">
    <property type="entry name" value="P-loop containing nucleotide triphosphate hydrolases"/>
    <property type="match status" value="1"/>
</dbReference>
<feature type="domain" description="KH type-2" evidence="9">
    <location>
        <begin position="197"/>
        <end position="281"/>
    </location>
</feature>
<comment type="function">
    <text evidence="6">An essential GTPase that binds both GDP and GTP, with rapid nucleotide exchange. Plays a role in 16S rRNA processing and 30S ribosomal subunit biogenesis and possibly also in cell cycle regulation and energy metabolism.</text>
</comment>
<dbReference type="CDD" id="cd04163">
    <property type="entry name" value="Era"/>
    <property type="match status" value="1"/>
</dbReference>
<dbReference type="GO" id="GO:0003924">
    <property type="term" value="F:GTPase activity"/>
    <property type="evidence" value="ECO:0007669"/>
    <property type="project" value="UniProtKB-UniRule"/>
</dbReference>
<dbReference type="Pfam" id="PF01926">
    <property type="entry name" value="MMR_HSR1"/>
    <property type="match status" value="1"/>
</dbReference>
<evidence type="ECO:0000259" key="10">
    <source>
        <dbReference type="PROSITE" id="PS51713"/>
    </source>
</evidence>
<dbReference type="PRINTS" id="PR00449">
    <property type="entry name" value="RASTRNSFRMNG"/>
</dbReference>
<keyword evidence="6" id="KW-0699">rRNA-binding</keyword>
<dbReference type="NCBIfam" id="NF000908">
    <property type="entry name" value="PRK00089.1"/>
    <property type="match status" value="1"/>
</dbReference>
<dbReference type="SUPFAM" id="SSF54814">
    <property type="entry name" value="Prokaryotic type KH domain (KH-domain type II)"/>
    <property type="match status" value="1"/>
</dbReference>
<keyword evidence="5 6" id="KW-0342">GTP-binding</keyword>
<comment type="subcellular location">
    <subcellularLocation>
        <location evidence="6">Cytoplasm</location>
    </subcellularLocation>
    <subcellularLocation>
        <location evidence="6">Cell membrane</location>
        <topology evidence="6">Peripheral membrane protein</topology>
    </subcellularLocation>
</comment>
<name>A0A0H3U9N5_9BACT</name>
<evidence type="ECO:0000256" key="8">
    <source>
        <dbReference type="RuleBase" id="RU003761"/>
    </source>
</evidence>
<keyword evidence="6" id="KW-0472">Membrane</keyword>
<keyword evidence="6" id="KW-0690">Ribosome biogenesis</keyword>
<feature type="region of interest" description="G5" evidence="7">
    <location>
        <begin position="153"/>
        <end position="155"/>
    </location>
</feature>
<keyword evidence="3 6" id="KW-0547">Nucleotide-binding</keyword>
<evidence type="ECO:0000313" key="11">
    <source>
        <dbReference type="EMBL" id="AIF26528.1"/>
    </source>
</evidence>
<dbReference type="GO" id="GO:0043024">
    <property type="term" value="F:ribosomal small subunit binding"/>
    <property type="evidence" value="ECO:0007669"/>
    <property type="project" value="TreeGrafter"/>
</dbReference>
<evidence type="ECO:0000256" key="7">
    <source>
        <dbReference type="PROSITE-ProRule" id="PRU01050"/>
    </source>
</evidence>
<dbReference type="PANTHER" id="PTHR42698">
    <property type="entry name" value="GTPASE ERA"/>
    <property type="match status" value="1"/>
</dbReference>
<evidence type="ECO:0000259" key="9">
    <source>
        <dbReference type="PROSITE" id="PS50823"/>
    </source>
</evidence>
<dbReference type="InterPro" id="IPR015946">
    <property type="entry name" value="KH_dom-like_a/b"/>
</dbReference>
<comment type="similarity">
    <text evidence="1 6 7 8">Belongs to the TRAFAC class TrmE-Era-EngA-EngB-Septin-like GTPase superfamily. Era GTPase family.</text>
</comment>
<organism evidence="11">
    <name type="scientific">uncultured bacterium fosmid pJB42G5</name>
    <dbReference type="NCBI Taxonomy" id="1478064"/>
    <lineage>
        <taxon>Bacteria</taxon>
        <taxon>environmental samples</taxon>
    </lineage>
</organism>
<dbReference type="InterPro" id="IPR005225">
    <property type="entry name" value="Small_GTP-bd"/>
</dbReference>
<keyword evidence="6" id="KW-1003">Cell membrane</keyword>
<comment type="subunit">
    <text evidence="6">Monomer.</text>
</comment>
<evidence type="ECO:0000256" key="3">
    <source>
        <dbReference type="ARBA" id="ARBA00022741"/>
    </source>
</evidence>
<evidence type="ECO:0000256" key="1">
    <source>
        <dbReference type="ARBA" id="ARBA00007921"/>
    </source>
</evidence>
<dbReference type="AlphaFoldDB" id="A0A0H3U9N5"/>
<dbReference type="InterPro" id="IPR006073">
    <property type="entry name" value="GTP-bd"/>
</dbReference>
<sequence>MAEAKKHRAGFVNIIGNPNVGKSTLMNALVGERLSIVTSKAQTTRHRIQGIVNGDDYQIVYSDTPGILKPNYRLQKSMMDFVDEALGDADIILYVTDVVEKSDKNAEYIEKLSRIDCPVILVINKIDISTQDKVLELMQWWKEQLPKAIIYPASAQEKFNLDNIFDAIVGNLPIAPPWYDKETFTDKNMRFFASEIIREKIFLNFSQEIPYSCQVEIEEFKEGKERYDIRAVIYVMRDSQKGILIGKGGSSLKKVGTEARIDMEDFFQTKVFLSLYVKVDPDWRENRKELKRFGYEY</sequence>
<dbReference type="GO" id="GO:0070181">
    <property type="term" value="F:small ribosomal subunit rRNA binding"/>
    <property type="evidence" value="ECO:0007669"/>
    <property type="project" value="UniProtKB-UniRule"/>
</dbReference>
<dbReference type="InterPro" id="IPR027417">
    <property type="entry name" value="P-loop_NTPase"/>
</dbReference>
<protein>
    <recommendedName>
        <fullName evidence="2 6">GTPase Era</fullName>
    </recommendedName>
</protein>
<dbReference type="PROSITE" id="PS51713">
    <property type="entry name" value="G_ERA"/>
    <property type="match status" value="1"/>
</dbReference>
<dbReference type="InterPro" id="IPR030388">
    <property type="entry name" value="G_ERA_dom"/>
</dbReference>
<feature type="region of interest" description="G2" evidence="7">
    <location>
        <begin position="42"/>
        <end position="46"/>
    </location>
</feature>
<feature type="region of interest" description="G4" evidence="7">
    <location>
        <begin position="124"/>
        <end position="127"/>
    </location>
</feature>
<accession>A0A0H3U9N5</accession>
<dbReference type="PROSITE" id="PS50823">
    <property type="entry name" value="KH_TYPE_2"/>
    <property type="match status" value="1"/>
</dbReference>
<evidence type="ECO:0000256" key="4">
    <source>
        <dbReference type="ARBA" id="ARBA00022884"/>
    </source>
</evidence>
<dbReference type="GO" id="GO:0005525">
    <property type="term" value="F:GTP binding"/>
    <property type="evidence" value="ECO:0007669"/>
    <property type="project" value="UniProtKB-UniRule"/>
</dbReference>
<evidence type="ECO:0000256" key="5">
    <source>
        <dbReference type="ARBA" id="ARBA00023134"/>
    </source>
</evidence>
<feature type="binding site" evidence="6">
    <location>
        <begin position="63"/>
        <end position="67"/>
    </location>
    <ligand>
        <name>GTP</name>
        <dbReference type="ChEBI" id="CHEBI:37565"/>
    </ligand>
</feature>
<evidence type="ECO:0000256" key="2">
    <source>
        <dbReference type="ARBA" id="ARBA00020484"/>
    </source>
</evidence>
<dbReference type="Pfam" id="PF07650">
    <property type="entry name" value="KH_2"/>
    <property type="match status" value="1"/>
</dbReference>
<dbReference type="SUPFAM" id="SSF52540">
    <property type="entry name" value="P-loop containing nucleoside triphosphate hydrolases"/>
    <property type="match status" value="1"/>
</dbReference>
<dbReference type="EMBL" id="KF540236">
    <property type="protein sequence ID" value="AIF26528.1"/>
    <property type="molecule type" value="Genomic_DNA"/>
</dbReference>
<feature type="domain" description="Era-type G" evidence="10">
    <location>
        <begin position="8"/>
        <end position="174"/>
    </location>
</feature>
<feature type="region of interest" description="G3" evidence="7">
    <location>
        <begin position="63"/>
        <end position="66"/>
    </location>
</feature>
<dbReference type="GO" id="GO:0005829">
    <property type="term" value="C:cytosol"/>
    <property type="evidence" value="ECO:0007669"/>
    <property type="project" value="TreeGrafter"/>
</dbReference>
<dbReference type="PANTHER" id="PTHR42698:SF1">
    <property type="entry name" value="GTPASE ERA, MITOCHONDRIAL"/>
    <property type="match status" value="1"/>
</dbReference>
<gene>
    <name evidence="6" type="primary">era</name>
</gene>